<keyword evidence="4" id="KW-1185">Reference proteome</keyword>
<dbReference type="Pfam" id="PF20590">
    <property type="entry name" value="DUF6791"/>
    <property type="match status" value="1"/>
</dbReference>
<keyword evidence="3" id="KW-0808">Transferase</keyword>
<accession>A0ABZ3H748</accession>
<dbReference type="GO" id="GO:0016779">
    <property type="term" value="F:nucleotidyltransferase activity"/>
    <property type="evidence" value="ECO:0007669"/>
    <property type="project" value="UniProtKB-KW"/>
</dbReference>
<keyword evidence="3" id="KW-0548">Nucleotidyltransferase</keyword>
<dbReference type="InterPro" id="IPR046741">
    <property type="entry name" value="DUF6791"/>
</dbReference>
<proteinExistence type="predicted"/>
<dbReference type="RefSeq" id="WP_345971934.1">
    <property type="nucleotide sequence ID" value="NZ_CP147920.1"/>
</dbReference>
<evidence type="ECO:0000313" key="3">
    <source>
        <dbReference type="EMBL" id="XAU14134.1"/>
    </source>
</evidence>
<protein>
    <submittedName>
        <fullName evidence="3">ThiF family adenylyltransferase</fullName>
    </submittedName>
</protein>
<sequence length="398" mass="44096">MSVHVIDHSSDLKRLQEEGYSISVQNGMLVIDDVPYVNAKKEIRRGSLICALNLAGNRAHYDGVHTVFFTGEAPCDSEGRELSSLINNKNPQHHPNGIITQSMFSLKPLDSAGNIANYTDYHHKMSTYATIIVAPAQKLNNKVTAKLHKPMVSTEKSVHQYQDTYTARAGTSKASEKFHGLKIGIVGIGGTGSYMLDLVTKTSVSEIHIFDGDNFYTHNAFRAPGAATIEELSSCPNKADYFAKVYSYMHKSVTSHPLYLTVDNLALLDKLDFVFVAIDCGDSKRIIYDYLDSKKKPYIDVGIGVQHVDDSTVRGTVRTTIVVPEDDGDFKHFCEMHDVPNEDYNTNIQVADLNMLNACIAVIKWKLYVSFYAPVIGIGNTSLCTDSLQLTRVKRDAS</sequence>
<evidence type="ECO:0000259" key="2">
    <source>
        <dbReference type="Pfam" id="PF20590"/>
    </source>
</evidence>
<evidence type="ECO:0000259" key="1">
    <source>
        <dbReference type="Pfam" id="PF00899"/>
    </source>
</evidence>
<dbReference type="InterPro" id="IPR000594">
    <property type="entry name" value="ThiF_NAD_FAD-bd"/>
</dbReference>
<dbReference type="NCBIfam" id="NF004805">
    <property type="entry name" value="PRK06153.1-4"/>
    <property type="match status" value="1"/>
</dbReference>
<dbReference type="SUPFAM" id="SSF69572">
    <property type="entry name" value="Activating enzymes of the ubiquitin-like proteins"/>
    <property type="match status" value="1"/>
</dbReference>
<reference evidence="3 4" key="1">
    <citation type="submission" date="2024-03" db="EMBL/GenBank/DDBJ databases">
        <title>Sulfurimonas sp. HSL3-1.</title>
        <authorList>
            <person name="Wang S."/>
        </authorList>
    </citation>
    <scope>NUCLEOTIDE SEQUENCE [LARGE SCALE GENOMIC DNA]</scope>
    <source>
        <strain evidence="3 4">HSL3-1</strain>
    </source>
</reference>
<dbReference type="Gene3D" id="3.40.50.720">
    <property type="entry name" value="NAD(P)-binding Rossmann-like Domain"/>
    <property type="match status" value="1"/>
</dbReference>
<dbReference type="NCBIfam" id="NF004804">
    <property type="entry name" value="PRK06153.1-3"/>
    <property type="match status" value="1"/>
</dbReference>
<dbReference type="Proteomes" id="UP001447842">
    <property type="component" value="Chromosome"/>
</dbReference>
<organism evidence="3 4">
    <name type="scientific">Sulfurimonas diazotrophicus</name>
    <dbReference type="NCBI Taxonomy" id="3131939"/>
    <lineage>
        <taxon>Bacteria</taxon>
        <taxon>Pseudomonadati</taxon>
        <taxon>Campylobacterota</taxon>
        <taxon>Epsilonproteobacteria</taxon>
        <taxon>Campylobacterales</taxon>
        <taxon>Sulfurimonadaceae</taxon>
        <taxon>Sulfurimonas</taxon>
    </lineage>
</organism>
<gene>
    <name evidence="3" type="ORF">WCY31_07680</name>
</gene>
<evidence type="ECO:0000313" key="4">
    <source>
        <dbReference type="Proteomes" id="UP001447842"/>
    </source>
</evidence>
<feature type="domain" description="DUF6791" evidence="2">
    <location>
        <begin position="10"/>
        <end position="164"/>
    </location>
</feature>
<dbReference type="InterPro" id="IPR035985">
    <property type="entry name" value="Ubiquitin-activating_enz"/>
</dbReference>
<dbReference type="Pfam" id="PF00899">
    <property type="entry name" value="ThiF"/>
    <property type="match status" value="1"/>
</dbReference>
<dbReference type="EMBL" id="CP147920">
    <property type="protein sequence ID" value="XAU14134.1"/>
    <property type="molecule type" value="Genomic_DNA"/>
</dbReference>
<feature type="domain" description="THIF-type NAD/FAD binding fold" evidence="1">
    <location>
        <begin position="174"/>
        <end position="332"/>
    </location>
</feature>
<name>A0ABZ3H748_9BACT</name>